<sequence length="273" mass="31964">MQAVRYTEDQILYGLREFWKYRFGSGRQIDLDKRIDLQITYDNGWDDDDLDEVISALPDLFSDLAKYFGFECSIEEWKKELGIQEPIRCLEEWEREIAPHFTFAALVRFIEKRATAVLFQPVVINKECRPAGVFYGLQQITKDVIEESNCFGPSTKIIDVLRGYKLEYFWSQLNWMTEYRILKLSSFWSRVDEYGCGLFFLGMMLATIATAMTQDFTYQIVMIIVGFCVRHVTSLYKHRVNPLPSELQTFRDLAMLIAAHDCDAVRKCEATEH</sequence>
<protein>
    <submittedName>
        <fullName evidence="2">Uncharacterized protein</fullName>
    </submittedName>
</protein>
<dbReference type="AlphaFoldDB" id="A0A517WQ94"/>
<name>A0A517WQ94_9PLAN</name>
<gene>
    <name evidence="2" type="ORF">V202x_07670</name>
</gene>
<keyword evidence="3" id="KW-1185">Reference proteome</keyword>
<evidence type="ECO:0000256" key="1">
    <source>
        <dbReference type="SAM" id="Phobius"/>
    </source>
</evidence>
<proteinExistence type="predicted"/>
<dbReference type="Proteomes" id="UP000318384">
    <property type="component" value="Chromosome"/>
</dbReference>
<keyword evidence="1" id="KW-1133">Transmembrane helix</keyword>
<feature type="transmembrane region" description="Helical" evidence="1">
    <location>
        <begin position="218"/>
        <end position="236"/>
    </location>
</feature>
<accession>A0A517WQ94</accession>
<dbReference type="RefSeq" id="WP_145171336.1">
    <property type="nucleotide sequence ID" value="NZ_CP037422.1"/>
</dbReference>
<keyword evidence="1" id="KW-0472">Membrane</keyword>
<keyword evidence="1" id="KW-0812">Transmembrane</keyword>
<reference evidence="2 3" key="1">
    <citation type="submission" date="2019-03" db="EMBL/GenBank/DDBJ databases">
        <title>Deep-cultivation of Planctomycetes and their phenomic and genomic characterization uncovers novel biology.</title>
        <authorList>
            <person name="Wiegand S."/>
            <person name="Jogler M."/>
            <person name="Boedeker C."/>
            <person name="Pinto D."/>
            <person name="Vollmers J."/>
            <person name="Rivas-Marin E."/>
            <person name="Kohn T."/>
            <person name="Peeters S.H."/>
            <person name="Heuer A."/>
            <person name="Rast P."/>
            <person name="Oberbeckmann S."/>
            <person name="Bunk B."/>
            <person name="Jeske O."/>
            <person name="Meyerdierks A."/>
            <person name="Storesund J.E."/>
            <person name="Kallscheuer N."/>
            <person name="Luecker S."/>
            <person name="Lage O.M."/>
            <person name="Pohl T."/>
            <person name="Merkel B.J."/>
            <person name="Hornburger P."/>
            <person name="Mueller R.-W."/>
            <person name="Bruemmer F."/>
            <person name="Labrenz M."/>
            <person name="Spormann A.M."/>
            <person name="Op den Camp H."/>
            <person name="Overmann J."/>
            <person name="Amann R."/>
            <person name="Jetten M.S.M."/>
            <person name="Mascher T."/>
            <person name="Medema M.H."/>
            <person name="Devos D.P."/>
            <person name="Kaster A.-K."/>
            <person name="Ovreas L."/>
            <person name="Rohde M."/>
            <person name="Galperin M.Y."/>
            <person name="Jogler C."/>
        </authorList>
    </citation>
    <scope>NUCLEOTIDE SEQUENCE [LARGE SCALE GENOMIC DNA]</scope>
    <source>
        <strain evidence="2 3">V202</strain>
    </source>
</reference>
<organism evidence="2 3">
    <name type="scientific">Gimesia aquarii</name>
    <dbReference type="NCBI Taxonomy" id="2527964"/>
    <lineage>
        <taxon>Bacteria</taxon>
        <taxon>Pseudomonadati</taxon>
        <taxon>Planctomycetota</taxon>
        <taxon>Planctomycetia</taxon>
        <taxon>Planctomycetales</taxon>
        <taxon>Planctomycetaceae</taxon>
        <taxon>Gimesia</taxon>
    </lineage>
</organism>
<evidence type="ECO:0000313" key="3">
    <source>
        <dbReference type="Proteomes" id="UP000318384"/>
    </source>
</evidence>
<evidence type="ECO:0000313" key="2">
    <source>
        <dbReference type="EMBL" id="QDU07414.1"/>
    </source>
</evidence>
<dbReference type="EMBL" id="CP037422">
    <property type="protein sequence ID" value="QDU07414.1"/>
    <property type="molecule type" value="Genomic_DNA"/>
</dbReference>
<dbReference type="OrthoDB" id="248820at2"/>